<name>A0A1Q9F243_SYMMI</name>
<dbReference type="PANTHER" id="PTHR11972:SF69">
    <property type="entry name" value="FERRIC REDUCTION OXIDASE 6-RELATED"/>
    <property type="match status" value="1"/>
</dbReference>
<dbReference type="GO" id="GO:0005886">
    <property type="term" value="C:plasma membrane"/>
    <property type="evidence" value="ECO:0007669"/>
    <property type="project" value="TreeGrafter"/>
</dbReference>
<dbReference type="EMBL" id="LSRX01000024">
    <property type="protein sequence ID" value="OLQ13727.1"/>
    <property type="molecule type" value="Genomic_DNA"/>
</dbReference>
<dbReference type="Gene3D" id="3.40.50.80">
    <property type="entry name" value="Nucleotide-binding domain of ferredoxin-NADP reductase (FNR) module"/>
    <property type="match status" value="1"/>
</dbReference>
<keyword evidence="2" id="KW-0812">Transmembrane</keyword>
<dbReference type="OrthoDB" id="443666at2759"/>
<dbReference type="InterPro" id="IPR013112">
    <property type="entry name" value="FAD-bd_8"/>
</dbReference>
<feature type="transmembrane region" description="Helical" evidence="2">
    <location>
        <begin position="112"/>
        <end position="130"/>
    </location>
</feature>
<keyword evidence="5" id="KW-1185">Reference proteome</keyword>
<dbReference type="CDD" id="cd06186">
    <property type="entry name" value="NOX_Duox_like_FAD_NADP"/>
    <property type="match status" value="1"/>
</dbReference>
<dbReference type="InterPro" id="IPR017927">
    <property type="entry name" value="FAD-bd_FR_type"/>
</dbReference>
<dbReference type="OMA" id="FWALRSE"/>
<sequence length="468" mass="51152">METKKIMDVFIYTGFTLLFLIGILGFFLSKSHLKPWFAPRFRNWSLANLAAVGAGATIVVCVAASPDSVFRLNSTGNATAMAMWVTLLFSFYKFGIHDLLRMSREAAWKIHYVFGILTILIASFHGVLVFHRLGPHAVFHRLLAVFGLVGLILMILGVVPAFFVRYDRWKSLHFLSFIGLGFTLYHTVVAAFIHKTPVSIMTAILDSTVVLAYVGQRIYTYVVSVETGSTHVFLDLSILGFSFRPGQWGRLLVPSLSPIAHPFTLVPGREGATVSLCIKVGGKFTSQLADCCQAGKPPAMCLQGPYGCPCAPAKEAQRIVFVLGGVGVTPALSLAAREQASGREVDLFWALRSEALLRYGAPFLEKCLSSRSCVQLRGKAAGDVNSLPLQAELGKSCATDVLVTVFVCGPEGMVNEVKAILQEDARLAHWSLHVEEFRFLPQILRRDMQGKHAETKVADEGGEVAEAV</sequence>
<organism evidence="4 5">
    <name type="scientific">Symbiodinium microadriaticum</name>
    <name type="common">Dinoflagellate</name>
    <name type="synonym">Zooxanthella microadriatica</name>
    <dbReference type="NCBI Taxonomy" id="2951"/>
    <lineage>
        <taxon>Eukaryota</taxon>
        <taxon>Sar</taxon>
        <taxon>Alveolata</taxon>
        <taxon>Dinophyceae</taxon>
        <taxon>Suessiales</taxon>
        <taxon>Symbiodiniaceae</taxon>
        <taxon>Symbiodinium</taxon>
    </lineage>
</organism>
<keyword evidence="1" id="KW-0560">Oxidoreductase</keyword>
<keyword evidence="2" id="KW-0472">Membrane</keyword>
<dbReference type="AlphaFoldDB" id="A0A1Q9F243"/>
<feature type="transmembrane region" description="Helical" evidence="2">
    <location>
        <begin position="171"/>
        <end position="193"/>
    </location>
</feature>
<feature type="domain" description="FAD-binding FR-type" evidence="3">
    <location>
        <begin position="198"/>
        <end position="312"/>
    </location>
</feature>
<evidence type="ECO:0000313" key="5">
    <source>
        <dbReference type="Proteomes" id="UP000186817"/>
    </source>
</evidence>
<keyword evidence="2" id="KW-1133">Transmembrane helix</keyword>
<dbReference type="SUPFAM" id="SSF52343">
    <property type="entry name" value="Ferredoxin reductase-like, C-terminal NADP-linked domain"/>
    <property type="match status" value="1"/>
</dbReference>
<evidence type="ECO:0000256" key="2">
    <source>
        <dbReference type="SAM" id="Phobius"/>
    </source>
</evidence>
<protein>
    <submittedName>
        <fullName evidence="4">NADPH oxidase 4</fullName>
    </submittedName>
</protein>
<dbReference type="Proteomes" id="UP000186817">
    <property type="component" value="Unassembled WGS sequence"/>
</dbReference>
<dbReference type="Pfam" id="PF08022">
    <property type="entry name" value="FAD_binding_8"/>
    <property type="match status" value="1"/>
</dbReference>
<feature type="transmembrane region" description="Helical" evidence="2">
    <location>
        <begin position="142"/>
        <end position="164"/>
    </location>
</feature>
<dbReference type="InterPro" id="IPR017938">
    <property type="entry name" value="Riboflavin_synthase-like_b-brl"/>
</dbReference>
<accession>A0A1Q9F243</accession>
<dbReference type="PANTHER" id="PTHR11972">
    <property type="entry name" value="NADPH OXIDASE"/>
    <property type="match status" value="1"/>
</dbReference>
<evidence type="ECO:0000313" key="4">
    <source>
        <dbReference type="EMBL" id="OLQ13727.1"/>
    </source>
</evidence>
<comment type="caution">
    <text evidence="4">The sequence shown here is derived from an EMBL/GenBank/DDBJ whole genome shotgun (WGS) entry which is preliminary data.</text>
</comment>
<gene>
    <name evidence="4" type="primary">NOX4</name>
    <name evidence="4" type="ORF">AK812_SmicGene2220</name>
</gene>
<dbReference type="SUPFAM" id="SSF63380">
    <property type="entry name" value="Riboflavin synthase domain-like"/>
    <property type="match status" value="1"/>
</dbReference>
<reference evidence="4 5" key="1">
    <citation type="submission" date="2016-02" db="EMBL/GenBank/DDBJ databases">
        <title>Genome analysis of coral dinoflagellate symbionts highlights evolutionary adaptations to a symbiotic lifestyle.</title>
        <authorList>
            <person name="Aranda M."/>
            <person name="Li Y."/>
            <person name="Liew Y.J."/>
            <person name="Baumgarten S."/>
            <person name="Simakov O."/>
            <person name="Wilson M."/>
            <person name="Piel J."/>
            <person name="Ashoor H."/>
            <person name="Bougouffa S."/>
            <person name="Bajic V.B."/>
            <person name="Ryu T."/>
            <person name="Ravasi T."/>
            <person name="Bayer T."/>
            <person name="Micklem G."/>
            <person name="Kim H."/>
            <person name="Bhak J."/>
            <person name="Lajeunesse T.C."/>
            <person name="Voolstra C.R."/>
        </authorList>
    </citation>
    <scope>NUCLEOTIDE SEQUENCE [LARGE SCALE GENOMIC DNA]</scope>
    <source>
        <strain evidence="4 5">CCMP2467</strain>
    </source>
</reference>
<feature type="transmembrane region" description="Helical" evidence="2">
    <location>
        <begin position="49"/>
        <end position="66"/>
    </location>
</feature>
<proteinExistence type="predicted"/>
<dbReference type="InterPro" id="IPR050369">
    <property type="entry name" value="RBOH/FRE"/>
</dbReference>
<dbReference type="PROSITE" id="PS51384">
    <property type="entry name" value="FAD_FR"/>
    <property type="match status" value="1"/>
</dbReference>
<evidence type="ECO:0000259" key="3">
    <source>
        <dbReference type="PROSITE" id="PS51384"/>
    </source>
</evidence>
<feature type="transmembrane region" description="Helical" evidence="2">
    <location>
        <begin position="78"/>
        <end position="100"/>
    </location>
</feature>
<dbReference type="GO" id="GO:0016175">
    <property type="term" value="F:superoxide-generating NAD(P)H oxidase activity"/>
    <property type="evidence" value="ECO:0007669"/>
    <property type="project" value="TreeGrafter"/>
</dbReference>
<feature type="transmembrane region" description="Helical" evidence="2">
    <location>
        <begin position="6"/>
        <end position="28"/>
    </location>
</feature>
<dbReference type="InterPro" id="IPR039261">
    <property type="entry name" value="FNR_nucleotide-bd"/>
</dbReference>
<evidence type="ECO:0000256" key="1">
    <source>
        <dbReference type="ARBA" id="ARBA00023002"/>
    </source>
</evidence>